<dbReference type="SUPFAM" id="SSF49493">
    <property type="entry name" value="HSP40/DnaJ peptide-binding domain"/>
    <property type="match status" value="2"/>
</dbReference>
<dbReference type="Gene3D" id="2.60.260.20">
    <property type="entry name" value="Urease metallochaperone UreE, N-terminal domain"/>
    <property type="match status" value="2"/>
</dbReference>
<keyword evidence="4" id="KW-0863">Zinc-finger</keyword>
<organism evidence="9 10">
    <name type="scientific">Acidithiobacillus caldus (strain ATCC 51756 / DSM 8584 / KU)</name>
    <dbReference type="NCBI Taxonomy" id="637389"/>
    <lineage>
        <taxon>Bacteria</taxon>
        <taxon>Pseudomonadati</taxon>
        <taxon>Pseudomonadota</taxon>
        <taxon>Acidithiobacillia</taxon>
        <taxon>Acidithiobacillales</taxon>
        <taxon>Acidithiobacillaceae</taxon>
        <taxon>Acidithiobacillus</taxon>
    </lineage>
</organism>
<dbReference type="KEGG" id="acz:Acaty_c0050"/>
<dbReference type="Pfam" id="PF00226">
    <property type="entry name" value="DnaJ"/>
    <property type="match status" value="1"/>
</dbReference>
<dbReference type="GO" id="GO:0051082">
    <property type="term" value="F:unfolded protein binding"/>
    <property type="evidence" value="ECO:0007669"/>
    <property type="project" value="InterPro"/>
</dbReference>
<sequence>MEYKDYYQILGVGRDADADAIKAAYRKMARRYHPDVSKEANAEERFKEVQEAYEVLKDPEKRRAYDQLGSNWRAGQEFRPPPGWEHFHAGFGGPQDAAGMGGFSDFFEELFAQSRGGRRGGGFRAQGEDTQATLAISLEDAAHGVQREIALELPGIGPDGRLQRQTRRLTVKIPKGITAGQRLRIAGQGQPGLGGGPAGDLYLLVEFLPHPQFRVEGRDLYHDLKITPWEAVLGASVEVPTLDGPVRTKVPAGANCGQKLRLKGKGLPGSAGKEAGDLYAVVQIVVPKTISEQDRALWQQLAEHSHFHPRR</sequence>
<dbReference type="GO" id="GO:0008270">
    <property type="term" value="F:zinc ion binding"/>
    <property type="evidence" value="ECO:0007669"/>
    <property type="project" value="UniProtKB-KW"/>
</dbReference>
<proteinExistence type="predicted"/>
<dbReference type="FunFam" id="2.60.260.20:FF:000005">
    <property type="entry name" value="Chaperone protein dnaJ 1, mitochondrial"/>
    <property type="match status" value="1"/>
</dbReference>
<evidence type="ECO:0000256" key="4">
    <source>
        <dbReference type="ARBA" id="ARBA00022771"/>
    </source>
</evidence>
<dbReference type="PROSITE" id="PS00636">
    <property type="entry name" value="DNAJ_1"/>
    <property type="match status" value="1"/>
</dbReference>
<keyword evidence="5" id="KW-0862">Zinc</keyword>
<dbReference type="AlphaFoldDB" id="A0A059ZVK9"/>
<dbReference type="SMR" id="A0A059ZVK9"/>
<evidence type="ECO:0000256" key="6">
    <source>
        <dbReference type="ARBA" id="ARBA00023125"/>
    </source>
</evidence>
<dbReference type="HOGENOM" id="CLU_017633_0_0_6"/>
<evidence type="ECO:0000256" key="7">
    <source>
        <dbReference type="ARBA" id="ARBA00023186"/>
    </source>
</evidence>
<dbReference type="EMBL" id="CP005986">
    <property type="protein sequence ID" value="AIA53942.1"/>
    <property type="molecule type" value="Genomic_DNA"/>
</dbReference>
<gene>
    <name evidence="9" type="ORF">Acaty_c0050</name>
</gene>
<dbReference type="RefSeq" id="WP_004869761.1">
    <property type="nucleotide sequence ID" value="NZ_CP005986.1"/>
</dbReference>
<dbReference type="PANTHER" id="PTHR43096:SF52">
    <property type="entry name" value="DNAJ HOMOLOG 1, MITOCHONDRIAL-RELATED"/>
    <property type="match status" value="1"/>
</dbReference>
<dbReference type="Gene3D" id="1.10.287.110">
    <property type="entry name" value="DnaJ domain"/>
    <property type="match status" value="1"/>
</dbReference>
<dbReference type="InterPro" id="IPR008971">
    <property type="entry name" value="HSP40/DnaJ_pept-bd"/>
</dbReference>
<evidence type="ECO:0000256" key="3">
    <source>
        <dbReference type="ARBA" id="ARBA00022737"/>
    </source>
</evidence>
<evidence type="ECO:0000256" key="2">
    <source>
        <dbReference type="ARBA" id="ARBA00022723"/>
    </source>
</evidence>
<keyword evidence="2" id="KW-0479">Metal-binding</keyword>
<dbReference type="CDD" id="cd10747">
    <property type="entry name" value="DnaJ_C"/>
    <property type="match status" value="1"/>
</dbReference>
<keyword evidence="7" id="KW-0143">Chaperone</keyword>
<evidence type="ECO:0000259" key="8">
    <source>
        <dbReference type="PROSITE" id="PS50076"/>
    </source>
</evidence>
<keyword evidence="6" id="KW-0238">DNA-binding</keyword>
<dbReference type="CDD" id="cd06257">
    <property type="entry name" value="DnaJ"/>
    <property type="match status" value="1"/>
</dbReference>
<evidence type="ECO:0000256" key="1">
    <source>
        <dbReference type="ARBA" id="ARBA00022490"/>
    </source>
</evidence>
<keyword evidence="1" id="KW-0963">Cytoplasm</keyword>
<evidence type="ECO:0000313" key="9">
    <source>
        <dbReference type="EMBL" id="AIA53942.1"/>
    </source>
</evidence>
<dbReference type="FunFam" id="2.60.260.20:FF:000008">
    <property type="entry name" value="Curved DNA-binding protein"/>
    <property type="match status" value="1"/>
</dbReference>
<keyword evidence="3" id="KW-0677">Repeat</keyword>
<dbReference type="InterPro" id="IPR018253">
    <property type="entry name" value="DnaJ_domain_CS"/>
</dbReference>
<name>A0A059ZVK9_ACICK</name>
<dbReference type="SUPFAM" id="SSF46565">
    <property type="entry name" value="Chaperone J-domain"/>
    <property type="match status" value="1"/>
</dbReference>
<accession>A0A059ZVK9</accession>
<dbReference type="Pfam" id="PF01556">
    <property type="entry name" value="DnaJ_C"/>
    <property type="match status" value="1"/>
</dbReference>
<dbReference type="SMART" id="SM00271">
    <property type="entry name" value="DnaJ"/>
    <property type="match status" value="1"/>
</dbReference>
<dbReference type="GO" id="GO:0003677">
    <property type="term" value="F:DNA binding"/>
    <property type="evidence" value="ECO:0007669"/>
    <property type="project" value="UniProtKB-KW"/>
</dbReference>
<dbReference type="GeneID" id="92930122"/>
<dbReference type="InterPro" id="IPR001623">
    <property type="entry name" value="DnaJ_domain"/>
</dbReference>
<dbReference type="GO" id="GO:0042026">
    <property type="term" value="P:protein refolding"/>
    <property type="evidence" value="ECO:0007669"/>
    <property type="project" value="TreeGrafter"/>
</dbReference>
<reference evidence="9 10" key="1">
    <citation type="journal article" date="2009" name="J. Bacteriol.">
        <title>Draft genome sequence of the extremely acidophilic bacterium Acidithiobacillus caldus ATCC 51756 reveals metabolic versatility in the genus Acidithiobacillus.</title>
        <authorList>
            <person name="Valdes J."/>
            <person name="Quatrini R."/>
            <person name="Hallberg K."/>
            <person name="Dopson M."/>
            <person name="Valenzuela P.D."/>
            <person name="Holmes D.S."/>
        </authorList>
    </citation>
    <scope>NUCLEOTIDE SEQUENCE [LARGE SCALE GENOMIC DNA]</scope>
    <source>
        <strain evidence="10">ATCC 51756 / DSM 8584 / KU</strain>
    </source>
</reference>
<dbReference type="GO" id="GO:0005737">
    <property type="term" value="C:cytoplasm"/>
    <property type="evidence" value="ECO:0007669"/>
    <property type="project" value="TreeGrafter"/>
</dbReference>
<evidence type="ECO:0000256" key="5">
    <source>
        <dbReference type="ARBA" id="ARBA00022833"/>
    </source>
</evidence>
<dbReference type="InterPro" id="IPR002939">
    <property type="entry name" value="DnaJ_C"/>
</dbReference>
<feature type="domain" description="J" evidence="8">
    <location>
        <begin position="5"/>
        <end position="69"/>
    </location>
</feature>
<evidence type="ECO:0000313" key="10">
    <source>
        <dbReference type="Proteomes" id="UP000005522"/>
    </source>
</evidence>
<dbReference type="PANTHER" id="PTHR43096">
    <property type="entry name" value="DNAJ HOMOLOG 1, MITOCHONDRIAL-RELATED"/>
    <property type="match status" value="1"/>
</dbReference>
<protein>
    <submittedName>
        <fullName evidence="9">DnaJ-class molecular chaperone CbpA</fullName>
    </submittedName>
</protein>
<dbReference type="Proteomes" id="UP000005522">
    <property type="component" value="Chromosome"/>
</dbReference>
<dbReference type="eggNOG" id="COG0484">
    <property type="taxonomic scope" value="Bacteria"/>
</dbReference>
<dbReference type="PROSITE" id="PS50076">
    <property type="entry name" value="DNAJ_2"/>
    <property type="match status" value="1"/>
</dbReference>
<dbReference type="InterPro" id="IPR036869">
    <property type="entry name" value="J_dom_sf"/>
</dbReference>
<dbReference type="PRINTS" id="PR00625">
    <property type="entry name" value="JDOMAIN"/>
</dbReference>